<evidence type="ECO:0000256" key="1">
    <source>
        <dbReference type="SAM" id="MobiDB-lite"/>
    </source>
</evidence>
<proteinExistence type="predicted"/>
<keyword evidence="2" id="KW-0732">Signal</keyword>
<feature type="region of interest" description="Disordered" evidence="1">
    <location>
        <begin position="594"/>
        <end position="624"/>
    </location>
</feature>
<dbReference type="OrthoDB" id="10260387at2759"/>
<sequence>MFNFSNILFIIFILLTSSPAQVEDDDTISTTMETNNLGVTSPLETSSPDPNSFSESWDGGWFPSVTEKDFIDAPPMSGTNDEQSAIDSLLGSISSNKPPPVKEQDRILALLKLSISAVAKPSWAATLKNKILTLPPIKPSLANPINSTDWLKFQVRLEIFMRNYLLDEGETLGHPASSDYPGDATAQLNKTGKISCPKFCSTLLYAVPGSSLRLNLLTENVTEFVVRIRHWTDDTSNLDVWTQYPNMKSVKKFTVKSSDQTFTMPSVFGGMVYIGQINSSVLLDNVAFSISGVVESPSFKFKDMTLVDWREERQLMEAPWGDLVSDQMIMSYPKRVLDKIQDPEEFLIHWERILDGMTELAGAQYKSTREHIGFTRDLPNKGAKTHSGNPLMVQEKIGEELVEFRKIWQSSSNMLAILHSLAHNHEDSLALLKFKGGESFVGNLFVDYVKNIVHFVRPQQIRDEYKSENIIKVMEDYIQDGVKFDRFFTSGAVKLFYFDFVRNFGHDTVMKLGRNGSTTIDYQERRDALAVKLSEIEGQDISGYLTSWGIVISTSAEQKLVGFKKTKLNAKQLIQFAKDKIHVEAAKKAISKRRGFQKGGFKRPQATTPAPYDEPDMSDEDEDEVTTTELSTTVGYTTTEATPEDAVQQGRGFEIMDPEEVAKRKALWKPNKKLKSNDIDQLLDGLDSIKGARKVGKLFVFGSEAFPFLAAKAKSGFSTAAAASLYGKGRIIFLSHESFITPTDNYFDKFHVNCVMWAVDYDEKSKLAPVVIKSKPGKKIASCLTDSGYPTQELPEEEINPSLFNLVIIPTALDISEGFATKLDGYVKNGGGLIVAANAGLLNLTYAKTMPLNKLSRHAGVLYLNEQAQPSLDDDKYNTSTNLVTYGHLSAAASVVNEVLDKIDATPDALTDADENKFIYAISIVKIAANNLDTADMKLVDAIKIKWSGLKPVNPANFTEINTTDAMRIQVRIDQEILGRLFNVEDNYAHPASEHFPGAVKIDGIKSKETVFTIDLDNGGALFKTLYEYGCTETAEYQKKINGTKTSFSDFMETEFYSPPGVKVSIKFLSDEIKAFSIYNGRFELVSQREIWNKYPTINFTKDFSGNFGEFSDPFGGPIQIGKIVTPITLRRVSIKISGAIETPHFFLEKTKLTDWDRIKGLDGPWGYFTAPSLQLKMPRQGFTLIENPEELMLSWQRAIDAFNEFHSVPYRSHKLKVNFDYILRTKNAAMISGHVSGFIRHAIVAANLASVQDTNEIFGFLHEFGHNFDMDWWRFHGGEESTNNINIQYVRTTLQGFPKDSSRAPGPLVKFVGNHSIVEQGSRDVRAWFYYDLFRTFGWNVYFKMAILQKGVTFEGDRLTSITRNDWFLIQFSKLVKRNMASYLDSWGLFTTIEAKRQVEAYKMSVYRAE</sequence>
<feature type="region of interest" description="Disordered" evidence="1">
    <location>
        <begin position="32"/>
        <end position="54"/>
    </location>
</feature>
<dbReference type="InterPro" id="IPR051244">
    <property type="entry name" value="TCAF"/>
</dbReference>
<evidence type="ECO:0000256" key="2">
    <source>
        <dbReference type="SAM" id="SignalP"/>
    </source>
</evidence>
<dbReference type="Gene3D" id="1.10.390.30">
    <property type="entry name" value="Peptidase M60, enhancin-like domain 3"/>
    <property type="match status" value="1"/>
</dbReference>
<dbReference type="InterPro" id="IPR031161">
    <property type="entry name" value="Peptidase_M60_dom"/>
</dbReference>
<feature type="domain" description="Peptidase M60" evidence="3">
    <location>
        <begin position="1049"/>
        <end position="1339"/>
    </location>
</feature>
<evidence type="ECO:0000259" key="3">
    <source>
        <dbReference type="PROSITE" id="PS51723"/>
    </source>
</evidence>
<dbReference type="PANTHER" id="PTHR15730:SF5">
    <property type="entry name" value="SI:CH211-210B2.2-RELATED"/>
    <property type="match status" value="1"/>
</dbReference>
<dbReference type="Gene3D" id="3.40.390.80">
    <property type="entry name" value="Peptidase M60, enhancin-like domain 2"/>
    <property type="match status" value="2"/>
</dbReference>
<dbReference type="InterPro" id="IPR042279">
    <property type="entry name" value="Pep_M60_3"/>
</dbReference>
<accession>A0A226DVU7</accession>
<dbReference type="InterPro" id="IPR029062">
    <property type="entry name" value="Class_I_gatase-like"/>
</dbReference>
<evidence type="ECO:0000313" key="4">
    <source>
        <dbReference type="EMBL" id="OXA48827.1"/>
    </source>
</evidence>
<dbReference type="Proteomes" id="UP000198287">
    <property type="component" value="Unassembled WGS sequence"/>
</dbReference>
<dbReference type="Pfam" id="PF13402">
    <property type="entry name" value="Peptidase_M60"/>
    <property type="match status" value="2"/>
</dbReference>
<dbReference type="EMBL" id="LNIX01000011">
    <property type="protein sequence ID" value="OXA48827.1"/>
    <property type="molecule type" value="Genomic_DNA"/>
</dbReference>
<feature type="signal peptide" evidence="2">
    <location>
        <begin position="1"/>
        <end position="22"/>
    </location>
</feature>
<dbReference type="Gene3D" id="3.40.50.880">
    <property type="match status" value="1"/>
</dbReference>
<dbReference type="PANTHER" id="PTHR15730">
    <property type="entry name" value="EXPERIMENTAL AUTOIMMUNE PROSTATITIS ANTIGEN 2-RELATED"/>
    <property type="match status" value="1"/>
</dbReference>
<organism evidence="4 5">
    <name type="scientific">Folsomia candida</name>
    <name type="common">Springtail</name>
    <dbReference type="NCBI Taxonomy" id="158441"/>
    <lineage>
        <taxon>Eukaryota</taxon>
        <taxon>Metazoa</taxon>
        <taxon>Ecdysozoa</taxon>
        <taxon>Arthropoda</taxon>
        <taxon>Hexapoda</taxon>
        <taxon>Collembola</taxon>
        <taxon>Entomobryomorpha</taxon>
        <taxon>Isotomoidea</taxon>
        <taxon>Isotomidae</taxon>
        <taxon>Proisotominae</taxon>
        <taxon>Folsomia</taxon>
    </lineage>
</organism>
<name>A0A226DVU7_FOLCA</name>
<keyword evidence="5" id="KW-1185">Reference proteome</keyword>
<gene>
    <name evidence="4" type="ORF">Fcan01_16244</name>
</gene>
<feature type="compositionally biased region" description="Acidic residues" evidence="1">
    <location>
        <begin position="613"/>
        <end position="624"/>
    </location>
</feature>
<comment type="caution">
    <text evidence="4">The sequence shown here is derived from an EMBL/GenBank/DDBJ whole genome shotgun (WGS) entry which is preliminary data.</text>
</comment>
<dbReference type="PROSITE" id="PS51723">
    <property type="entry name" value="PEPTIDASE_M60"/>
    <property type="match status" value="2"/>
</dbReference>
<feature type="domain" description="Peptidase M60" evidence="3">
    <location>
        <begin position="197"/>
        <end position="506"/>
    </location>
</feature>
<dbReference type="SMART" id="SM01276">
    <property type="entry name" value="M60-like"/>
    <property type="match status" value="2"/>
</dbReference>
<protein>
    <submittedName>
        <fullName evidence="4">TRPM8 channel-associated factor 3</fullName>
    </submittedName>
</protein>
<reference evidence="4 5" key="1">
    <citation type="submission" date="2015-12" db="EMBL/GenBank/DDBJ databases">
        <title>The genome of Folsomia candida.</title>
        <authorList>
            <person name="Faddeeva A."/>
            <person name="Derks M.F."/>
            <person name="Anvar Y."/>
            <person name="Smit S."/>
            <person name="Van Straalen N."/>
            <person name="Roelofs D."/>
        </authorList>
    </citation>
    <scope>NUCLEOTIDE SEQUENCE [LARGE SCALE GENOMIC DNA]</scope>
    <source>
        <strain evidence="4 5">VU population</strain>
        <tissue evidence="4">Whole body</tissue>
    </source>
</reference>
<evidence type="ECO:0000313" key="5">
    <source>
        <dbReference type="Proteomes" id="UP000198287"/>
    </source>
</evidence>
<feature type="chain" id="PRO_5013076100" evidence="2">
    <location>
        <begin position="23"/>
        <end position="1411"/>
    </location>
</feature>